<name>A0AAN7MRJ8_MYCAM</name>
<proteinExistence type="predicted"/>
<keyword evidence="2" id="KW-1133">Transmembrane helix</keyword>
<dbReference type="EMBL" id="JAUNZN010000018">
    <property type="protein sequence ID" value="KAK4811074.1"/>
    <property type="molecule type" value="Genomic_DNA"/>
</dbReference>
<evidence type="ECO:0000256" key="2">
    <source>
        <dbReference type="SAM" id="Phobius"/>
    </source>
</evidence>
<comment type="caution">
    <text evidence="3">The sequence shown here is derived from an EMBL/GenBank/DDBJ whole genome shotgun (WGS) entry which is preliminary data.</text>
</comment>
<keyword evidence="4" id="KW-1185">Reference proteome</keyword>
<sequence length="190" mass="21484">MMGAAWLESSFSEKDLGVLVDTKLNTSEQCALAARVANRAALGKVFPAGQGRQPMQRWAALGIAPPQVLRQTSKITEVHLSPFNLSSLIHLLVVLMFLSGLTLGYVSIYVIYSEVSHVYGMRQQGLPVPMNRRKCALRIGRGEERRGEERRGEERRGEERRGEERRGEERRGEERKGSCQPWRETSIKTF</sequence>
<feature type="transmembrane region" description="Helical" evidence="2">
    <location>
        <begin position="88"/>
        <end position="112"/>
    </location>
</feature>
<reference evidence="3 4" key="1">
    <citation type="journal article" date="2023" name="J. Hered.">
        <title>Chromosome-level genome of the wood stork (Mycteria americana) provides insight into avian chromosome evolution.</title>
        <authorList>
            <person name="Flamio R. Jr."/>
            <person name="Ramstad K.M."/>
        </authorList>
    </citation>
    <scope>NUCLEOTIDE SEQUENCE [LARGE SCALE GENOMIC DNA]</scope>
    <source>
        <strain evidence="3">JAX WOST 10</strain>
    </source>
</reference>
<evidence type="ECO:0000256" key="1">
    <source>
        <dbReference type="SAM" id="MobiDB-lite"/>
    </source>
</evidence>
<dbReference type="AlphaFoldDB" id="A0AAN7MRJ8"/>
<evidence type="ECO:0000313" key="3">
    <source>
        <dbReference type="EMBL" id="KAK4811074.1"/>
    </source>
</evidence>
<protein>
    <submittedName>
        <fullName evidence="3">Uncharacterized protein</fullName>
    </submittedName>
</protein>
<gene>
    <name evidence="3" type="ORF">QYF61_016360</name>
</gene>
<keyword evidence="2" id="KW-0472">Membrane</keyword>
<organism evidence="3 4">
    <name type="scientific">Mycteria americana</name>
    <name type="common">Wood stork</name>
    <dbReference type="NCBI Taxonomy" id="33587"/>
    <lineage>
        <taxon>Eukaryota</taxon>
        <taxon>Metazoa</taxon>
        <taxon>Chordata</taxon>
        <taxon>Craniata</taxon>
        <taxon>Vertebrata</taxon>
        <taxon>Euteleostomi</taxon>
        <taxon>Archelosauria</taxon>
        <taxon>Archosauria</taxon>
        <taxon>Dinosauria</taxon>
        <taxon>Saurischia</taxon>
        <taxon>Theropoda</taxon>
        <taxon>Coelurosauria</taxon>
        <taxon>Aves</taxon>
        <taxon>Neognathae</taxon>
        <taxon>Neoaves</taxon>
        <taxon>Aequornithes</taxon>
        <taxon>Ciconiiformes</taxon>
        <taxon>Ciconiidae</taxon>
        <taxon>Mycteria</taxon>
    </lineage>
</organism>
<evidence type="ECO:0000313" key="4">
    <source>
        <dbReference type="Proteomes" id="UP001333110"/>
    </source>
</evidence>
<dbReference type="Proteomes" id="UP001333110">
    <property type="component" value="Unassembled WGS sequence"/>
</dbReference>
<keyword evidence="2" id="KW-0812">Transmembrane</keyword>
<accession>A0AAN7MRJ8</accession>
<feature type="compositionally biased region" description="Basic and acidic residues" evidence="1">
    <location>
        <begin position="143"/>
        <end position="177"/>
    </location>
</feature>
<feature type="region of interest" description="Disordered" evidence="1">
    <location>
        <begin position="143"/>
        <end position="190"/>
    </location>
</feature>